<evidence type="ECO:0000313" key="3">
    <source>
        <dbReference type="Proteomes" id="UP000821866"/>
    </source>
</evidence>
<dbReference type="AlphaFoldDB" id="A0A9J6D8H7"/>
<keyword evidence="3" id="KW-1185">Reference proteome</keyword>
<accession>A0A9J6D8H7</accession>
<evidence type="ECO:0000256" key="1">
    <source>
        <dbReference type="SAM" id="MobiDB-lite"/>
    </source>
</evidence>
<dbReference type="Proteomes" id="UP000821866">
    <property type="component" value="Chromosome 9"/>
</dbReference>
<protein>
    <submittedName>
        <fullName evidence="2">Uncharacterized protein</fullName>
    </submittedName>
</protein>
<proteinExistence type="predicted"/>
<sequence>MLRGPGIFTNQSIGGTDTSVDSSSLSSGSSNNEPVPGPSGLGLDAASSSGASTNCGVAFSGEARVFSLAAHIFNFRHGTYIPSSVGKSRKPPHPLRLHLQGWSPDERHLRKWFTGRSCPFVVPFIYLKRPFNDHSRRVLLVSVGSLAGTSVPGSLISSGTFFFAVALSLSVDSFVLAAAPAAPSFLSLISMESAACCLPSVLAKSPPLHDGCLRVSLVHEMLFHSFSSSGACCVTAHALGLVVAEAMAEPATWYSALAPYVSGAAAPEAEWWSAWNVHEYMVFSNAKLMR</sequence>
<comment type="caution">
    <text evidence="2">The sequence shown here is derived from an EMBL/GenBank/DDBJ whole genome shotgun (WGS) entry which is preliminary data.</text>
</comment>
<reference evidence="2" key="2">
    <citation type="submission" date="2021-09" db="EMBL/GenBank/DDBJ databases">
        <authorList>
            <person name="Jia N."/>
            <person name="Wang J."/>
            <person name="Shi W."/>
            <person name="Du L."/>
            <person name="Sun Y."/>
            <person name="Zhan W."/>
            <person name="Jiang J."/>
            <person name="Wang Q."/>
            <person name="Zhang B."/>
            <person name="Ji P."/>
            <person name="Sakyi L.B."/>
            <person name="Cui X."/>
            <person name="Yuan T."/>
            <person name="Jiang B."/>
            <person name="Yang W."/>
            <person name="Lam T.T.-Y."/>
            <person name="Chang Q."/>
            <person name="Ding S."/>
            <person name="Wang X."/>
            <person name="Zhu J."/>
            <person name="Ruan X."/>
            <person name="Zhao L."/>
            <person name="Wei J."/>
            <person name="Que T."/>
            <person name="Du C."/>
            <person name="Cheng J."/>
            <person name="Dai P."/>
            <person name="Han X."/>
            <person name="Huang E."/>
            <person name="Gao Y."/>
            <person name="Liu J."/>
            <person name="Shao H."/>
            <person name="Ye R."/>
            <person name="Li L."/>
            <person name="Wei W."/>
            <person name="Wang X."/>
            <person name="Wang C."/>
            <person name="Huo Q."/>
            <person name="Li W."/>
            <person name="Guo W."/>
            <person name="Chen H."/>
            <person name="Chen S."/>
            <person name="Zhou L."/>
            <person name="Zhou L."/>
            <person name="Ni X."/>
            <person name="Tian J."/>
            <person name="Zhou Y."/>
            <person name="Sheng Y."/>
            <person name="Liu T."/>
            <person name="Pan Y."/>
            <person name="Xia L."/>
            <person name="Li J."/>
            <person name="Zhao F."/>
            <person name="Cao W."/>
        </authorList>
    </citation>
    <scope>NUCLEOTIDE SEQUENCE</scope>
    <source>
        <strain evidence="2">Rmic-2018</strain>
        <tissue evidence="2">Larvae</tissue>
    </source>
</reference>
<organism evidence="2 3">
    <name type="scientific">Rhipicephalus microplus</name>
    <name type="common">Cattle tick</name>
    <name type="synonym">Boophilus microplus</name>
    <dbReference type="NCBI Taxonomy" id="6941"/>
    <lineage>
        <taxon>Eukaryota</taxon>
        <taxon>Metazoa</taxon>
        <taxon>Ecdysozoa</taxon>
        <taxon>Arthropoda</taxon>
        <taxon>Chelicerata</taxon>
        <taxon>Arachnida</taxon>
        <taxon>Acari</taxon>
        <taxon>Parasitiformes</taxon>
        <taxon>Ixodida</taxon>
        <taxon>Ixodoidea</taxon>
        <taxon>Ixodidae</taxon>
        <taxon>Rhipicephalinae</taxon>
        <taxon>Rhipicephalus</taxon>
        <taxon>Boophilus</taxon>
    </lineage>
</organism>
<dbReference type="EMBL" id="JABSTU010000011">
    <property type="protein sequence ID" value="KAH8010095.1"/>
    <property type="molecule type" value="Genomic_DNA"/>
</dbReference>
<name>A0A9J6D8H7_RHIMP</name>
<feature type="compositionally biased region" description="Low complexity" evidence="1">
    <location>
        <begin position="12"/>
        <end position="30"/>
    </location>
</feature>
<gene>
    <name evidence="2" type="ORF">HPB51_024770</name>
</gene>
<evidence type="ECO:0000313" key="2">
    <source>
        <dbReference type="EMBL" id="KAH8010095.1"/>
    </source>
</evidence>
<reference evidence="2" key="1">
    <citation type="journal article" date="2020" name="Cell">
        <title>Large-Scale Comparative Analyses of Tick Genomes Elucidate Their Genetic Diversity and Vector Capacities.</title>
        <authorList>
            <consortium name="Tick Genome and Microbiome Consortium (TIGMIC)"/>
            <person name="Jia N."/>
            <person name="Wang J."/>
            <person name="Shi W."/>
            <person name="Du L."/>
            <person name="Sun Y."/>
            <person name="Zhan W."/>
            <person name="Jiang J.F."/>
            <person name="Wang Q."/>
            <person name="Zhang B."/>
            <person name="Ji P."/>
            <person name="Bell-Sakyi L."/>
            <person name="Cui X.M."/>
            <person name="Yuan T.T."/>
            <person name="Jiang B.G."/>
            <person name="Yang W.F."/>
            <person name="Lam T.T."/>
            <person name="Chang Q.C."/>
            <person name="Ding S.J."/>
            <person name="Wang X.J."/>
            <person name="Zhu J.G."/>
            <person name="Ruan X.D."/>
            <person name="Zhao L."/>
            <person name="Wei J.T."/>
            <person name="Ye R.Z."/>
            <person name="Que T.C."/>
            <person name="Du C.H."/>
            <person name="Zhou Y.H."/>
            <person name="Cheng J.X."/>
            <person name="Dai P.F."/>
            <person name="Guo W.B."/>
            <person name="Han X.H."/>
            <person name="Huang E.J."/>
            <person name="Li L.F."/>
            <person name="Wei W."/>
            <person name="Gao Y.C."/>
            <person name="Liu J.Z."/>
            <person name="Shao H.Z."/>
            <person name="Wang X."/>
            <person name="Wang C.C."/>
            <person name="Yang T.C."/>
            <person name="Huo Q.B."/>
            <person name="Li W."/>
            <person name="Chen H.Y."/>
            <person name="Chen S.E."/>
            <person name="Zhou L.G."/>
            <person name="Ni X.B."/>
            <person name="Tian J.H."/>
            <person name="Sheng Y."/>
            <person name="Liu T."/>
            <person name="Pan Y.S."/>
            <person name="Xia L.Y."/>
            <person name="Li J."/>
            <person name="Zhao F."/>
            <person name="Cao W.C."/>
        </authorList>
    </citation>
    <scope>NUCLEOTIDE SEQUENCE</scope>
    <source>
        <strain evidence="2">Rmic-2018</strain>
    </source>
</reference>
<feature type="region of interest" description="Disordered" evidence="1">
    <location>
        <begin position="1"/>
        <end position="45"/>
    </location>
</feature>